<dbReference type="InterPro" id="IPR010126">
    <property type="entry name" value="Esterase_phb"/>
</dbReference>
<evidence type="ECO:0000256" key="1">
    <source>
        <dbReference type="ARBA" id="ARBA00022729"/>
    </source>
</evidence>
<comment type="caution">
    <text evidence="3">The sequence shown here is derived from an EMBL/GenBank/DDBJ whole genome shotgun (WGS) entry which is preliminary data.</text>
</comment>
<dbReference type="Pfam" id="PF10503">
    <property type="entry name" value="Esterase_PHB"/>
    <property type="match status" value="1"/>
</dbReference>
<dbReference type="PANTHER" id="PTHR43037:SF1">
    <property type="entry name" value="BLL1128 PROTEIN"/>
    <property type="match status" value="1"/>
</dbReference>
<proteinExistence type="predicted"/>
<dbReference type="Gene3D" id="3.40.50.1820">
    <property type="entry name" value="alpha/beta hydrolase"/>
    <property type="match status" value="1"/>
</dbReference>
<dbReference type="GeneID" id="80816967"/>
<dbReference type="AlphaFoldDB" id="A0A975W7A1"/>
<keyword evidence="2" id="KW-0378">Hydrolase</keyword>
<accession>A0A975W7A1</accession>
<dbReference type="RefSeq" id="WP_074834988.1">
    <property type="nucleotide sequence ID" value="NZ_CATMKJ010000001.1"/>
</dbReference>
<protein>
    <submittedName>
        <fullName evidence="3">Esterase, PHB depolymerase family</fullName>
    </submittedName>
</protein>
<dbReference type="EMBL" id="FNYY01000002">
    <property type="protein sequence ID" value="SEI80833.1"/>
    <property type="molecule type" value="Genomic_DNA"/>
</dbReference>
<sequence>MNSRFSSAMQRATEALRSSTLAEAADRLRTSFGGVAADTAGGNPQSAESPRKALGETLADIAARMPGIGMPGPEPEEAPLSEGARFDAGTFACAAGRREYRVYLPRLTGRPRGLILMLHGCTQTPVDFAIGTGMNRLADHHGLIVVYPAQPRSANVNACWNWFSTDDQERGAGEPAILAGLTRELYERHDVPAGKVFVAGLSAGAAMAVILGRSYPDLFAAVGAHSGLPYKAANTAHGAFAAMAGSPAAMQDASGPPLPTIVFHGSADSTVAPANGGRIASQAHPGGAEVIDGGNAGGRSFTRTSVLAADGTPAMEHWQIDGLGHAWSGGVPAGSYTDAEGPDASAEMLRFFLGLPRRGE</sequence>
<evidence type="ECO:0000313" key="4">
    <source>
        <dbReference type="Proteomes" id="UP000182932"/>
    </source>
</evidence>
<evidence type="ECO:0000256" key="2">
    <source>
        <dbReference type="ARBA" id="ARBA00022801"/>
    </source>
</evidence>
<dbReference type="SUPFAM" id="SSF53474">
    <property type="entry name" value="alpha/beta-Hydrolases"/>
    <property type="match status" value="1"/>
</dbReference>
<dbReference type="PANTHER" id="PTHR43037">
    <property type="entry name" value="UNNAMED PRODUCT-RELATED"/>
    <property type="match status" value="1"/>
</dbReference>
<dbReference type="NCBIfam" id="TIGR01840">
    <property type="entry name" value="esterase_phb"/>
    <property type="match status" value="1"/>
</dbReference>
<evidence type="ECO:0000313" key="3">
    <source>
        <dbReference type="EMBL" id="SEI80833.1"/>
    </source>
</evidence>
<dbReference type="GO" id="GO:0016787">
    <property type="term" value="F:hydrolase activity"/>
    <property type="evidence" value="ECO:0007669"/>
    <property type="project" value="UniProtKB-KW"/>
</dbReference>
<organism evidence="3 4">
    <name type="scientific">Marinovum algicola</name>
    <dbReference type="NCBI Taxonomy" id="42444"/>
    <lineage>
        <taxon>Bacteria</taxon>
        <taxon>Pseudomonadati</taxon>
        <taxon>Pseudomonadota</taxon>
        <taxon>Alphaproteobacteria</taxon>
        <taxon>Rhodobacterales</taxon>
        <taxon>Roseobacteraceae</taxon>
        <taxon>Marinovum</taxon>
    </lineage>
</organism>
<dbReference type="GO" id="GO:0005576">
    <property type="term" value="C:extracellular region"/>
    <property type="evidence" value="ECO:0007669"/>
    <property type="project" value="InterPro"/>
</dbReference>
<name>A0A975W7A1_9RHOB</name>
<reference evidence="3 4" key="1">
    <citation type="submission" date="2016-10" db="EMBL/GenBank/DDBJ databases">
        <authorList>
            <person name="Varghese N."/>
            <person name="Submissions S."/>
        </authorList>
    </citation>
    <scope>NUCLEOTIDE SEQUENCE [LARGE SCALE GENOMIC DNA]</scope>
    <source>
        <strain evidence="3 4">FF3</strain>
    </source>
</reference>
<keyword evidence="1" id="KW-0732">Signal</keyword>
<dbReference type="Proteomes" id="UP000182932">
    <property type="component" value="Unassembled WGS sequence"/>
</dbReference>
<dbReference type="InterPro" id="IPR029058">
    <property type="entry name" value="AB_hydrolase_fold"/>
</dbReference>
<keyword evidence="4" id="KW-1185">Reference proteome</keyword>
<dbReference type="InterPro" id="IPR050955">
    <property type="entry name" value="Plant_Biomass_Hydrol_Est"/>
</dbReference>
<gene>
    <name evidence="3" type="ORF">SAMN04487940_10296</name>
</gene>